<gene>
    <name evidence="3" type="ORF">BIFGAL_03402</name>
</gene>
<protein>
    <submittedName>
        <fullName evidence="3">von Willebrand factor type A domain protein</fullName>
    </submittedName>
</protein>
<reference evidence="3 4" key="1">
    <citation type="submission" date="2009-11" db="EMBL/GenBank/DDBJ databases">
        <authorList>
            <person name="Weinstock G."/>
            <person name="Sodergren E."/>
            <person name="Clifton S."/>
            <person name="Fulton L."/>
            <person name="Fulton B."/>
            <person name="Courtney L."/>
            <person name="Fronick C."/>
            <person name="Harrison M."/>
            <person name="Strong C."/>
            <person name="Farmer C."/>
            <person name="Delahaunty K."/>
            <person name="Markovic C."/>
            <person name="Hall O."/>
            <person name="Minx P."/>
            <person name="Tomlinson C."/>
            <person name="Mitreva M."/>
            <person name="Nelson J."/>
            <person name="Hou S."/>
            <person name="Wollam A."/>
            <person name="Pepin K.H."/>
            <person name="Johnson M."/>
            <person name="Bhonagiri V."/>
            <person name="Nash W.E."/>
            <person name="Warren W."/>
            <person name="Chinwalla A."/>
            <person name="Mardis E.R."/>
            <person name="Wilson R.K."/>
        </authorList>
    </citation>
    <scope>NUCLEOTIDE SEQUENCE [LARGE SCALE GENOMIC DNA]</scope>
    <source>
        <strain evidence="3 4">DSM 20093</strain>
    </source>
</reference>
<dbReference type="PANTHER" id="PTHR37947">
    <property type="entry name" value="BLL2462 PROTEIN"/>
    <property type="match status" value="1"/>
</dbReference>
<keyword evidence="1" id="KW-0812">Transmembrane</keyword>
<proteinExistence type="predicted"/>
<dbReference type="AlphaFoldDB" id="D1NU81"/>
<dbReference type="PANTHER" id="PTHR37947:SF1">
    <property type="entry name" value="BLL2462 PROTEIN"/>
    <property type="match status" value="1"/>
</dbReference>
<feature type="transmembrane region" description="Helical" evidence="1">
    <location>
        <begin position="15"/>
        <end position="37"/>
    </location>
</feature>
<dbReference type="EMBL" id="ABXB03000002">
    <property type="protein sequence ID" value="EFA23285.1"/>
    <property type="molecule type" value="Genomic_DNA"/>
</dbReference>
<feature type="transmembrane region" description="Helical" evidence="1">
    <location>
        <begin position="314"/>
        <end position="335"/>
    </location>
</feature>
<feature type="domain" description="VWFA" evidence="2">
    <location>
        <begin position="84"/>
        <end position="274"/>
    </location>
</feature>
<evidence type="ECO:0000256" key="1">
    <source>
        <dbReference type="SAM" id="Phobius"/>
    </source>
</evidence>
<dbReference type="SUPFAM" id="SSF53300">
    <property type="entry name" value="vWA-like"/>
    <property type="match status" value="1"/>
</dbReference>
<dbReference type="STRING" id="561180.BIFGAL_03402"/>
<name>D1NU81_9BIFI</name>
<dbReference type="Proteomes" id="UP000003656">
    <property type="component" value="Unassembled WGS sequence"/>
</dbReference>
<accession>D1NU81</accession>
<comment type="caution">
    <text evidence="3">The sequence shown here is derived from an EMBL/GenBank/DDBJ whole genome shotgun (WGS) entry which is preliminary data.</text>
</comment>
<sequence>MEVEAMSSFTFAPALGWPVGIILAAVMVAFAIAAIVVHARRRTTSDETLVACVRRVLICVVLAICALTPAIATPTVSRAISATDVVIATDITGSMGVHDAQYGSSQTVSRLEAAQSAIADITKLYPNSSFAAVSFGATGTLDLPLTPDTRAVDQWARSLHTESTSSSSGSSMDAALDRLLVTLKSIHDEHPDDRLLLYVITDGEQTTPTTRRTFSSLRQFVDDACVIGVGSDEGGTIPQSQPAADGEWVIDPSTGEPGISKLDRTQIDNLADELSGKAVFLDANTTAADSQIAAQSNQWRVEETQRAHTRITPLVWPFSIALVALLAWEAAAWLATSRRML</sequence>
<dbReference type="eggNOG" id="COG2304">
    <property type="taxonomic scope" value="Bacteria"/>
</dbReference>
<dbReference type="InterPro" id="IPR036465">
    <property type="entry name" value="vWFA_dom_sf"/>
</dbReference>
<dbReference type="CDD" id="cd00198">
    <property type="entry name" value="vWFA"/>
    <property type="match status" value="1"/>
</dbReference>
<dbReference type="Pfam" id="PF13519">
    <property type="entry name" value="VWA_2"/>
    <property type="match status" value="1"/>
</dbReference>
<keyword evidence="1" id="KW-0472">Membrane</keyword>
<dbReference type="Gene3D" id="3.40.50.410">
    <property type="entry name" value="von Willebrand factor, type A domain"/>
    <property type="match status" value="1"/>
</dbReference>
<feature type="transmembrane region" description="Helical" evidence="1">
    <location>
        <begin position="49"/>
        <end position="72"/>
    </location>
</feature>
<keyword evidence="1" id="KW-1133">Transmembrane helix</keyword>
<evidence type="ECO:0000313" key="4">
    <source>
        <dbReference type="Proteomes" id="UP000003656"/>
    </source>
</evidence>
<dbReference type="PROSITE" id="PS50234">
    <property type="entry name" value="VWFA"/>
    <property type="match status" value="1"/>
</dbReference>
<organism evidence="3 4">
    <name type="scientific">Bifidobacterium gallicum DSM 20093 = LMG 11596</name>
    <dbReference type="NCBI Taxonomy" id="561180"/>
    <lineage>
        <taxon>Bacteria</taxon>
        <taxon>Bacillati</taxon>
        <taxon>Actinomycetota</taxon>
        <taxon>Actinomycetes</taxon>
        <taxon>Bifidobacteriales</taxon>
        <taxon>Bifidobacteriaceae</taxon>
        <taxon>Bifidobacterium</taxon>
    </lineage>
</organism>
<evidence type="ECO:0000259" key="2">
    <source>
        <dbReference type="PROSITE" id="PS50234"/>
    </source>
</evidence>
<evidence type="ECO:0000313" key="3">
    <source>
        <dbReference type="EMBL" id="EFA23285.1"/>
    </source>
</evidence>
<dbReference type="InterPro" id="IPR002035">
    <property type="entry name" value="VWF_A"/>
</dbReference>